<dbReference type="PATRIC" id="fig|1228997.3.peg.645"/>
<dbReference type="AlphaFoldDB" id="J9R687"/>
<dbReference type="PROSITE" id="PS51257">
    <property type="entry name" value="PROKAR_LIPOPROTEIN"/>
    <property type="match status" value="1"/>
</dbReference>
<feature type="region of interest" description="Disordered" evidence="1">
    <location>
        <begin position="118"/>
        <end position="140"/>
    </location>
</feature>
<dbReference type="Proteomes" id="UP000006276">
    <property type="component" value="Chromosome"/>
</dbReference>
<evidence type="ECO:0000256" key="1">
    <source>
        <dbReference type="SAM" id="MobiDB-lite"/>
    </source>
</evidence>
<dbReference type="HOGENOM" id="CLU_157978_0_0_10"/>
<dbReference type="EMBL" id="CP003787">
    <property type="protein sequence ID" value="AFR35252.1"/>
    <property type="molecule type" value="Genomic_DNA"/>
</dbReference>
<accession>J9R687</accession>
<keyword evidence="4" id="KW-1185">Reference proteome</keyword>
<sequence>MEGFNRKIMSRLIGLFLVMIFVVACRHSVEAPKNLLSKEEMAQIVADFAVYTQSSDFTRNMDMEEVSRFVMNKNKAKGKAFEDSFKYYLNKPSDVDKIYDMAQDILLNDSDLEEYIKKKEGENKNQNKEEKINAGDLQQQ</sequence>
<protein>
    <recommendedName>
        <fullName evidence="2">DUF4296 domain-containing protein</fullName>
    </recommendedName>
</protein>
<evidence type="ECO:0000259" key="2">
    <source>
        <dbReference type="Pfam" id="PF14129"/>
    </source>
</evidence>
<proteinExistence type="predicted"/>
<organism evidence="3 4">
    <name type="scientific">Riemerella anatipestifer RA-CH-1</name>
    <dbReference type="NCBI Taxonomy" id="1228997"/>
    <lineage>
        <taxon>Bacteria</taxon>
        <taxon>Pseudomonadati</taxon>
        <taxon>Bacteroidota</taxon>
        <taxon>Flavobacteriia</taxon>
        <taxon>Flavobacteriales</taxon>
        <taxon>Weeksellaceae</taxon>
        <taxon>Riemerella</taxon>
    </lineage>
</organism>
<evidence type="ECO:0000313" key="4">
    <source>
        <dbReference type="Proteomes" id="UP000006276"/>
    </source>
</evidence>
<dbReference type="Pfam" id="PF14129">
    <property type="entry name" value="DUF4296"/>
    <property type="match status" value="1"/>
</dbReference>
<name>J9R687_RIEAN</name>
<dbReference type="KEGG" id="rag:B739_0648"/>
<reference evidence="3 4" key="1">
    <citation type="submission" date="2012-09" db="EMBL/GenBank/DDBJ databases">
        <title>Riemerella anatipestifer vaccine strains.</title>
        <authorList>
            <person name="Chun C.A."/>
            <person name="Shu W.M."/>
            <person name="Kang Z.D."/>
            <person name="Jia W.X."/>
        </authorList>
    </citation>
    <scope>NUCLEOTIDE SEQUENCE [LARGE SCALE GENOMIC DNA]</scope>
    <source>
        <strain evidence="3 4">RA-CH-1</strain>
    </source>
</reference>
<feature type="compositionally biased region" description="Basic and acidic residues" evidence="1">
    <location>
        <begin position="118"/>
        <end position="133"/>
    </location>
</feature>
<gene>
    <name evidence="3" type="ORF">B739_0648</name>
</gene>
<feature type="domain" description="DUF4296" evidence="2">
    <location>
        <begin position="32"/>
        <end position="109"/>
    </location>
</feature>
<dbReference type="STRING" id="34085.AB406_1122"/>
<evidence type="ECO:0000313" key="3">
    <source>
        <dbReference type="EMBL" id="AFR35252.1"/>
    </source>
</evidence>
<dbReference type="InterPro" id="IPR025381">
    <property type="entry name" value="DUF4296"/>
</dbReference>